<comment type="similarity">
    <text evidence="10">Belongs to the TRAFAC class YlqF/YawG GTPase family. RsgA subfamily.</text>
</comment>
<dbReference type="InterPro" id="IPR030378">
    <property type="entry name" value="G_CP_dom"/>
</dbReference>
<dbReference type="Gene3D" id="1.10.40.50">
    <property type="entry name" value="Probable gtpase engc, domain 3"/>
    <property type="match status" value="1"/>
</dbReference>
<dbReference type="Pfam" id="PF03193">
    <property type="entry name" value="RsgA_GTPase"/>
    <property type="match status" value="1"/>
</dbReference>
<feature type="binding site" evidence="10">
    <location>
        <position position="297"/>
    </location>
    <ligand>
        <name>Zn(2+)</name>
        <dbReference type="ChEBI" id="CHEBI:29105"/>
    </ligand>
</feature>
<feature type="domain" description="EngC GTPase" evidence="11">
    <location>
        <begin position="118"/>
        <end position="265"/>
    </location>
</feature>
<comment type="subunit">
    <text evidence="10">Monomer. Associates with 30S ribosomal subunit, binds 16S rRNA.</text>
</comment>
<feature type="binding site" evidence="10">
    <location>
        <position position="303"/>
    </location>
    <ligand>
        <name>Zn(2+)</name>
        <dbReference type="ChEBI" id="CHEBI:29105"/>
    </ligand>
</feature>
<protein>
    <recommendedName>
        <fullName evidence="10">Small ribosomal subunit biogenesis GTPase RsgA</fullName>
        <ecNumber evidence="10">3.6.1.-</ecNumber>
    </recommendedName>
</protein>
<comment type="cofactor">
    <cofactor evidence="10">
        <name>Zn(2+)</name>
        <dbReference type="ChEBI" id="CHEBI:29105"/>
    </cofactor>
    <text evidence="10">Binds 1 zinc ion per subunit.</text>
</comment>
<keyword evidence="2 10" id="KW-0690">Ribosome biogenesis</keyword>
<dbReference type="CDD" id="cd01854">
    <property type="entry name" value="YjeQ_EngC"/>
    <property type="match status" value="1"/>
</dbReference>
<dbReference type="GO" id="GO:0005525">
    <property type="term" value="F:GTP binding"/>
    <property type="evidence" value="ECO:0007669"/>
    <property type="project" value="UniProtKB-UniRule"/>
</dbReference>
<evidence type="ECO:0000256" key="10">
    <source>
        <dbReference type="HAMAP-Rule" id="MF_01820"/>
    </source>
</evidence>
<dbReference type="Proteomes" id="UP000461162">
    <property type="component" value="Unassembled WGS sequence"/>
</dbReference>
<dbReference type="PROSITE" id="PS51721">
    <property type="entry name" value="G_CP"/>
    <property type="match status" value="1"/>
</dbReference>
<dbReference type="GO" id="GO:0019843">
    <property type="term" value="F:rRNA binding"/>
    <property type="evidence" value="ECO:0007669"/>
    <property type="project" value="UniProtKB-KW"/>
</dbReference>
<comment type="function">
    <text evidence="10">One of several proteins that assist in the late maturation steps of the functional core of the 30S ribosomal subunit. Helps release RbfA from mature subunits. May play a role in the assembly of ribosomal proteins into the subunit. Circularly permuted GTPase that catalyzes slow GTP hydrolysis, GTPase activity is stimulated by the 30S ribosomal subunit.</text>
</comment>
<keyword evidence="6 10" id="KW-0378">Hydrolase</keyword>
<evidence type="ECO:0000256" key="7">
    <source>
        <dbReference type="ARBA" id="ARBA00022833"/>
    </source>
</evidence>
<dbReference type="PROSITE" id="PS50936">
    <property type="entry name" value="ENGC_GTPASE"/>
    <property type="match status" value="1"/>
</dbReference>
<evidence type="ECO:0000256" key="3">
    <source>
        <dbReference type="ARBA" id="ARBA00022723"/>
    </source>
</evidence>
<dbReference type="GO" id="GO:0003924">
    <property type="term" value="F:GTPase activity"/>
    <property type="evidence" value="ECO:0007669"/>
    <property type="project" value="UniProtKB-UniRule"/>
</dbReference>
<comment type="caution">
    <text evidence="13">The sequence shown here is derived from an EMBL/GenBank/DDBJ whole genome shotgun (WGS) entry which is preliminary data.</text>
</comment>
<dbReference type="GO" id="GO:0005737">
    <property type="term" value="C:cytoplasm"/>
    <property type="evidence" value="ECO:0007669"/>
    <property type="project" value="UniProtKB-SubCell"/>
</dbReference>
<keyword evidence="5 10" id="KW-0547">Nucleotide-binding</keyword>
<dbReference type="Gene3D" id="3.40.50.300">
    <property type="entry name" value="P-loop containing nucleotide triphosphate hydrolases"/>
    <property type="match status" value="1"/>
</dbReference>
<accession>A0A7K1KQH8</accession>
<sequence>MNKATQQNDCHFMNRIGWSSFFHNQLETLGYDLKDIARVTSVRRGCFLVSQGMEEILVTASGALAHRQGPYPVAGDWVVLNNSVLSAVLPRRNTLARGAAGARGKLNGAARREQVMAANLDTVLIVCGLDQDFNPARMERYLTLVHNCGLRPAIVLTKADIHPSPADCKAEAETVAIGVPIHLVSALDPSGPVELEPYIAPGNTIALIGSSGAGKSTLVNRLAGQAVRSAGEVSQSDGKGRHTTTSRDMFFMPQGGMVIDNPGIREIAFWDDQGGVDAAFPDIERLARDCRFSDCSHAHEPGCRVLSAVEGGELHPERLASWKKMRQELEYAAQRQTKTSGRIEKERWKEVATLVKTIKKGRKHGGR</sequence>
<feature type="binding site" evidence="10">
    <location>
        <begin position="209"/>
        <end position="217"/>
    </location>
    <ligand>
        <name>GTP</name>
        <dbReference type="ChEBI" id="CHEBI:37565"/>
    </ligand>
</feature>
<evidence type="ECO:0000259" key="11">
    <source>
        <dbReference type="PROSITE" id="PS50936"/>
    </source>
</evidence>
<dbReference type="GO" id="GO:0046872">
    <property type="term" value="F:metal ion binding"/>
    <property type="evidence" value="ECO:0007669"/>
    <property type="project" value="UniProtKB-KW"/>
</dbReference>
<keyword evidence="14" id="KW-1185">Reference proteome</keyword>
<dbReference type="PANTHER" id="PTHR32120:SF10">
    <property type="entry name" value="SMALL RIBOSOMAL SUBUNIT BIOGENESIS GTPASE RSGA"/>
    <property type="match status" value="1"/>
</dbReference>
<keyword evidence="9 10" id="KW-0342">GTP-binding</keyword>
<keyword evidence="1 10" id="KW-0963">Cytoplasm</keyword>
<gene>
    <name evidence="10 13" type="primary">rsgA</name>
    <name evidence="13" type="ORF">GKC30_11950</name>
</gene>
<dbReference type="AlphaFoldDB" id="A0A7K1KQH8"/>
<keyword evidence="8 10" id="KW-0694">RNA-binding</keyword>
<dbReference type="SUPFAM" id="SSF52540">
    <property type="entry name" value="P-loop containing nucleoside triphosphate hydrolases"/>
    <property type="match status" value="1"/>
</dbReference>
<feature type="domain" description="CP-type G" evidence="12">
    <location>
        <begin position="112"/>
        <end position="267"/>
    </location>
</feature>
<dbReference type="InterPro" id="IPR004881">
    <property type="entry name" value="Ribosome_biogen_GTPase_RsgA"/>
</dbReference>
<dbReference type="InterPro" id="IPR027417">
    <property type="entry name" value="P-loop_NTPase"/>
</dbReference>
<keyword evidence="7 10" id="KW-0862">Zinc</keyword>
<evidence type="ECO:0000313" key="14">
    <source>
        <dbReference type="Proteomes" id="UP000461162"/>
    </source>
</evidence>
<evidence type="ECO:0000256" key="8">
    <source>
        <dbReference type="ARBA" id="ARBA00022884"/>
    </source>
</evidence>
<proteinExistence type="inferred from homology"/>
<evidence type="ECO:0000256" key="4">
    <source>
        <dbReference type="ARBA" id="ARBA00022730"/>
    </source>
</evidence>
<dbReference type="EC" id="3.6.1.-" evidence="10"/>
<evidence type="ECO:0000256" key="9">
    <source>
        <dbReference type="ARBA" id="ARBA00023134"/>
    </source>
</evidence>
<evidence type="ECO:0000313" key="13">
    <source>
        <dbReference type="EMBL" id="MUM78348.1"/>
    </source>
</evidence>
<dbReference type="GO" id="GO:0042274">
    <property type="term" value="P:ribosomal small subunit biogenesis"/>
    <property type="evidence" value="ECO:0007669"/>
    <property type="project" value="UniProtKB-UniRule"/>
</dbReference>
<keyword evidence="3 10" id="KW-0479">Metal-binding</keyword>
<evidence type="ECO:0000259" key="12">
    <source>
        <dbReference type="PROSITE" id="PS51721"/>
    </source>
</evidence>
<dbReference type="NCBIfam" id="TIGR00157">
    <property type="entry name" value="ribosome small subunit-dependent GTPase A"/>
    <property type="match status" value="1"/>
</dbReference>
<dbReference type="HAMAP" id="MF_01820">
    <property type="entry name" value="GTPase_RsgA"/>
    <property type="match status" value="1"/>
</dbReference>
<evidence type="ECO:0000256" key="6">
    <source>
        <dbReference type="ARBA" id="ARBA00022801"/>
    </source>
</evidence>
<evidence type="ECO:0000256" key="1">
    <source>
        <dbReference type="ARBA" id="ARBA00022490"/>
    </source>
</evidence>
<dbReference type="PANTHER" id="PTHR32120">
    <property type="entry name" value="SMALL RIBOSOMAL SUBUNIT BIOGENESIS GTPASE RSGA"/>
    <property type="match status" value="1"/>
</dbReference>
<reference evidence="13 14" key="1">
    <citation type="submission" date="2019-11" db="EMBL/GenBank/DDBJ databases">
        <title>Pseudodesulfovibrio alkaliphilus, sp. nov., an alkaliphilic sulfate-reducing bacteria from mud volcano of Taman peninsula, Russia.</title>
        <authorList>
            <person name="Frolova A."/>
            <person name="Merkel A.Y."/>
            <person name="Slobodkin A.I."/>
        </authorList>
    </citation>
    <scope>NUCLEOTIDE SEQUENCE [LARGE SCALE GENOMIC DNA]</scope>
    <source>
        <strain evidence="13 14">F-1</strain>
    </source>
</reference>
<comment type="subcellular location">
    <subcellularLocation>
        <location evidence="10">Cytoplasm</location>
    </subcellularLocation>
</comment>
<feature type="binding site" evidence="10">
    <location>
        <position position="290"/>
    </location>
    <ligand>
        <name>Zn(2+)</name>
        <dbReference type="ChEBI" id="CHEBI:29105"/>
    </ligand>
</feature>
<organism evidence="13 14">
    <name type="scientific">Pseudodesulfovibrio alkaliphilus</name>
    <dbReference type="NCBI Taxonomy" id="2661613"/>
    <lineage>
        <taxon>Bacteria</taxon>
        <taxon>Pseudomonadati</taxon>
        <taxon>Thermodesulfobacteriota</taxon>
        <taxon>Desulfovibrionia</taxon>
        <taxon>Desulfovibrionales</taxon>
        <taxon>Desulfovibrionaceae</taxon>
    </lineage>
</organism>
<evidence type="ECO:0000256" key="2">
    <source>
        <dbReference type="ARBA" id="ARBA00022517"/>
    </source>
</evidence>
<keyword evidence="4 10" id="KW-0699">rRNA-binding</keyword>
<dbReference type="EMBL" id="WODC01000008">
    <property type="protein sequence ID" value="MUM78348.1"/>
    <property type="molecule type" value="Genomic_DNA"/>
</dbReference>
<dbReference type="InterPro" id="IPR010914">
    <property type="entry name" value="RsgA_GTPase_dom"/>
</dbReference>
<evidence type="ECO:0000256" key="5">
    <source>
        <dbReference type="ARBA" id="ARBA00022741"/>
    </source>
</evidence>
<feature type="binding site" evidence="10">
    <location>
        <begin position="157"/>
        <end position="160"/>
    </location>
    <ligand>
        <name>GTP</name>
        <dbReference type="ChEBI" id="CHEBI:37565"/>
    </ligand>
</feature>
<name>A0A7K1KQH8_9BACT</name>
<feature type="binding site" evidence="10">
    <location>
        <position position="295"/>
    </location>
    <ligand>
        <name>Zn(2+)</name>
        <dbReference type="ChEBI" id="CHEBI:29105"/>
    </ligand>
</feature>